<evidence type="ECO:0000256" key="1">
    <source>
        <dbReference type="ARBA" id="ARBA00023125"/>
    </source>
</evidence>
<gene>
    <name evidence="4" type="ORF">GCM10007063_18340</name>
</gene>
<protein>
    <submittedName>
        <fullName evidence="4">TetR family transcriptional regulator</fullName>
    </submittedName>
</protein>
<dbReference type="PANTHER" id="PTHR30328">
    <property type="entry name" value="TRANSCRIPTIONAL REPRESSOR"/>
    <property type="match status" value="1"/>
</dbReference>
<sequence length="207" mass="24711">MTEKFQGLDKHKRQRILDAAFMEFADNGYERASTNQIVKNAAIGKGMLFYYFQSKKDLYHYLVDDALQIIRNQYFNLIDMEETDFIERMRQATQVKMTCLAENPDVFNFLGTFFLESNPDLPSYLAEHYEQLLREGNAVMYENIDKTYFRNDVDVDKVFKLIHWAMDGYQNEIITRLKGQKLSSVDFTPYWEEFYAYLDILKKSFYK</sequence>
<dbReference type="Pfam" id="PF00440">
    <property type="entry name" value="TetR_N"/>
    <property type="match status" value="1"/>
</dbReference>
<dbReference type="EMBL" id="BMNQ01000022">
    <property type="protein sequence ID" value="GGJ96190.1"/>
    <property type="molecule type" value="Genomic_DNA"/>
</dbReference>
<evidence type="ECO:0000256" key="2">
    <source>
        <dbReference type="PROSITE-ProRule" id="PRU00335"/>
    </source>
</evidence>
<dbReference type="InterPro" id="IPR050109">
    <property type="entry name" value="HTH-type_TetR-like_transc_reg"/>
</dbReference>
<feature type="domain" description="HTH tetR-type" evidence="3">
    <location>
        <begin position="10"/>
        <end position="70"/>
    </location>
</feature>
<dbReference type="InterPro" id="IPR023772">
    <property type="entry name" value="DNA-bd_HTH_TetR-type_CS"/>
</dbReference>
<dbReference type="InterPro" id="IPR009057">
    <property type="entry name" value="Homeodomain-like_sf"/>
</dbReference>
<dbReference type="GO" id="GO:0006355">
    <property type="term" value="P:regulation of DNA-templated transcription"/>
    <property type="evidence" value="ECO:0007669"/>
    <property type="project" value="UniProtKB-ARBA"/>
</dbReference>
<dbReference type="Proteomes" id="UP000658382">
    <property type="component" value="Unassembled WGS sequence"/>
</dbReference>
<dbReference type="PRINTS" id="PR00455">
    <property type="entry name" value="HTHTETR"/>
</dbReference>
<accession>A0A917PW77</accession>
<dbReference type="PROSITE" id="PS50977">
    <property type="entry name" value="HTH_TETR_2"/>
    <property type="match status" value="1"/>
</dbReference>
<reference evidence="4" key="1">
    <citation type="journal article" date="2014" name="Int. J. Syst. Evol. Microbiol.">
        <title>Complete genome sequence of Corynebacterium casei LMG S-19264T (=DSM 44701T), isolated from a smear-ripened cheese.</title>
        <authorList>
            <consortium name="US DOE Joint Genome Institute (JGI-PGF)"/>
            <person name="Walter F."/>
            <person name="Albersmeier A."/>
            <person name="Kalinowski J."/>
            <person name="Ruckert C."/>
        </authorList>
    </citation>
    <scope>NUCLEOTIDE SEQUENCE</scope>
    <source>
        <strain evidence="4">JCM 12580</strain>
    </source>
</reference>
<dbReference type="Gene3D" id="1.10.10.60">
    <property type="entry name" value="Homeodomain-like"/>
    <property type="match status" value="1"/>
</dbReference>
<dbReference type="Gene3D" id="1.10.357.10">
    <property type="entry name" value="Tetracycline Repressor, domain 2"/>
    <property type="match status" value="1"/>
</dbReference>
<dbReference type="PROSITE" id="PS01081">
    <property type="entry name" value="HTH_TETR_1"/>
    <property type="match status" value="1"/>
</dbReference>
<dbReference type="InterPro" id="IPR001647">
    <property type="entry name" value="HTH_TetR"/>
</dbReference>
<dbReference type="AlphaFoldDB" id="A0A917PW77"/>
<keyword evidence="5" id="KW-1185">Reference proteome</keyword>
<evidence type="ECO:0000313" key="4">
    <source>
        <dbReference type="EMBL" id="GGJ96190.1"/>
    </source>
</evidence>
<name>A0A917PW77_9BACI</name>
<dbReference type="RefSeq" id="WP_188632801.1">
    <property type="nucleotide sequence ID" value="NZ_BMNQ01000022.1"/>
</dbReference>
<dbReference type="SUPFAM" id="SSF46689">
    <property type="entry name" value="Homeodomain-like"/>
    <property type="match status" value="1"/>
</dbReference>
<comment type="caution">
    <text evidence="4">The sequence shown here is derived from an EMBL/GenBank/DDBJ whole genome shotgun (WGS) entry which is preliminary data.</text>
</comment>
<organism evidence="4 5">
    <name type="scientific">Lentibacillus kapialis</name>
    <dbReference type="NCBI Taxonomy" id="340214"/>
    <lineage>
        <taxon>Bacteria</taxon>
        <taxon>Bacillati</taxon>
        <taxon>Bacillota</taxon>
        <taxon>Bacilli</taxon>
        <taxon>Bacillales</taxon>
        <taxon>Bacillaceae</taxon>
        <taxon>Lentibacillus</taxon>
    </lineage>
</organism>
<keyword evidence="1 2" id="KW-0238">DNA-binding</keyword>
<reference evidence="4" key="2">
    <citation type="submission" date="2020-09" db="EMBL/GenBank/DDBJ databases">
        <authorList>
            <person name="Sun Q."/>
            <person name="Ohkuma M."/>
        </authorList>
    </citation>
    <scope>NUCLEOTIDE SEQUENCE</scope>
    <source>
        <strain evidence="4">JCM 12580</strain>
    </source>
</reference>
<dbReference type="GO" id="GO:0003677">
    <property type="term" value="F:DNA binding"/>
    <property type="evidence" value="ECO:0007669"/>
    <property type="project" value="UniProtKB-UniRule"/>
</dbReference>
<evidence type="ECO:0000313" key="5">
    <source>
        <dbReference type="Proteomes" id="UP000658382"/>
    </source>
</evidence>
<dbReference type="SUPFAM" id="SSF48498">
    <property type="entry name" value="Tetracyclin repressor-like, C-terminal domain"/>
    <property type="match status" value="1"/>
</dbReference>
<dbReference type="InterPro" id="IPR036271">
    <property type="entry name" value="Tet_transcr_reg_TetR-rel_C_sf"/>
</dbReference>
<proteinExistence type="predicted"/>
<feature type="DNA-binding region" description="H-T-H motif" evidence="2">
    <location>
        <begin position="33"/>
        <end position="52"/>
    </location>
</feature>
<dbReference type="PANTHER" id="PTHR30328:SF54">
    <property type="entry name" value="HTH-TYPE TRANSCRIPTIONAL REPRESSOR SCO4008"/>
    <property type="match status" value="1"/>
</dbReference>
<evidence type="ECO:0000259" key="3">
    <source>
        <dbReference type="PROSITE" id="PS50977"/>
    </source>
</evidence>